<proteinExistence type="predicted"/>
<dbReference type="InterPro" id="IPR050327">
    <property type="entry name" value="Proton-linked_MCT"/>
</dbReference>
<feature type="transmembrane region" description="Helical" evidence="2">
    <location>
        <begin position="16"/>
        <end position="36"/>
    </location>
</feature>
<keyword evidence="2" id="KW-0812">Transmembrane</keyword>
<evidence type="ECO:0000256" key="1">
    <source>
        <dbReference type="SAM" id="MobiDB-lite"/>
    </source>
</evidence>
<evidence type="ECO:0000313" key="3">
    <source>
        <dbReference type="EMBL" id="CAG2054288.1"/>
    </source>
</evidence>
<feature type="compositionally biased region" description="Low complexity" evidence="1">
    <location>
        <begin position="225"/>
        <end position="236"/>
    </location>
</feature>
<evidence type="ECO:0000256" key="2">
    <source>
        <dbReference type="SAM" id="Phobius"/>
    </source>
</evidence>
<organism evidence="3 4">
    <name type="scientific">Timema podura</name>
    <name type="common">Walking stick</name>
    <dbReference type="NCBI Taxonomy" id="61482"/>
    <lineage>
        <taxon>Eukaryota</taxon>
        <taxon>Metazoa</taxon>
        <taxon>Ecdysozoa</taxon>
        <taxon>Arthropoda</taxon>
        <taxon>Hexapoda</taxon>
        <taxon>Insecta</taxon>
        <taxon>Pterygota</taxon>
        <taxon>Neoptera</taxon>
        <taxon>Polyneoptera</taxon>
        <taxon>Phasmatodea</taxon>
        <taxon>Timematodea</taxon>
        <taxon>Timematoidea</taxon>
        <taxon>Timematidae</taxon>
        <taxon>Timema</taxon>
    </lineage>
</organism>
<keyword evidence="2" id="KW-1133">Transmembrane helix</keyword>
<dbReference type="EMBL" id="CAJPIN010001183">
    <property type="protein sequence ID" value="CAG2054288.1"/>
    <property type="molecule type" value="Genomic_DNA"/>
</dbReference>
<dbReference type="PANTHER" id="PTHR11360">
    <property type="entry name" value="MONOCARBOXYLATE TRANSPORTER"/>
    <property type="match status" value="1"/>
</dbReference>
<reference evidence="3" key="1">
    <citation type="submission" date="2021-03" db="EMBL/GenBank/DDBJ databases">
        <authorList>
            <person name="Tran Van P."/>
        </authorList>
    </citation>
    <scope>NUCLEOTIDE SEQUENCE</scope>
</reference>
<feature type="transmembrane region" description="Helical" evidence="2">
    <location>
        <begin position="42"/>
        <end position="66"/>
    </location>
</feature>
<dbReference type="InterPro" id="IPR011701">
    <property type="entry name" value="MFS"/>
</dbReference>
<evidence type="ECO:0000313" key="4">
    <source>
        <dbReference type="Proteomes" id="UP001153148"/>
    </source>
</evidence>
<name>A0ABN7NMN2_TIMPD</name>
<dbReference type="Gene3D" id="1.20.1250.20">
    <property type="entry name" value="MFS general substrate transporter like domains"/>
    <property type="match status" value="1"/>
</dbReference>
<sequence length="380" mass="42826">MREGHSAFRQVKTDTFQGIGFGLIYLPAVVCVGYYFETKRSLATGIAVCGSGFGTFAFAPLATMLLENFGWRGANIILAGLILNCARPSLSEAVFCTFSKDAGVVDTPDIRKKEWHKTCSLNYNVFGAMMRPLEFPKVPSCKPLLQRMAEEKRLQMERGSIGGSYFMVQLPDGSMEKRLKMPINIDPGVHSSFNLDQMVPGTPLTPVPTMTTLPTICEVKVPEQSGSSGASSTGGSMDLKKQSRRIEDVREEEEKWDKEWTKKRTIKRTKKRMIKKRGKKREMKKTAIMSLTTDPIFHVMLLNQHSLPMYKDCQRTVQSLSLTVFVRQVQMDNESITFSTSKSSIARERREIVRPMSRKDIFYSGSVINLPEYKSLEILG</sequence>
<dbReference type="InterPro" id="IPR036259">
    <property type="entry name" value="MFS_trans_sf"/>
</dbReference>
<gene>
    <name evidence="3" type="ORF">TPAB3V08_LOCUS1321</name>
</gene>
<comment type="caution">
    <text evidence="3">The sequence shown here is derived from an EMBL/GenBank/DDBJ whole genome shotgun (WGS) entry which is preliminary data.</text>
</comment>
<protein>
    <recommendedName>
        <fullName evidence="5">Monocarboxylate transporter 12</fullName>
    </recommendedName>
</protein>
<dbReference type="SUPFAM" id="SSF103473">
    <property type="entry name" value="MFS general substrate transporter"/>
    <property type="match status" value="1"/>
</dbReference>
<keyword evidence="2" id="KW-0472">Membrane</keyword>
<dbReference type="Proteomes" id="UP001153148">
    <property type="component" value="Unassembled WGS sequence"/>
</dbReference>
<evidence type="ECO:0008006" key="5">
    <source>
        <dbReference type="Google" id="ProtNLM"/>
    </source>
</evidence>
<dbReference type="PANTHER" id="PTHR11360:SF286">
    <property type="entry name" value="GH22266P"/>
    <property type="match status" value="1"/>
</dbReference>
<feature type="region of interest" description="Disordered" evidence="1">
    <location>
        <begin position="222"/>
        <end position="244"/>
    </location>
</feature>
<accession>A0ABN7NMN2</accession>
<dbReference type="Pfam" id="PF07690">
    <property type="entry name" value="MFS_1"/>
    <property type="match status" value="1"/>
</dbReference>
<keyword evidence="4" id="KW-1185">Reference proteome</keyword>